<reference evidence="6" key="1">
    <citation type="journal article" date="2013" name="Nat. Commun.">
        <title>Hydrogenosomes in the diplomonad Spironucleus salmonicida.</title>
        <authorList>
            <person name="Jerlstrom-Hultqvist J."/>
            <person name="Einarsson E."/>
            <person name="Xu F."/>
            <person name="Hjort K."/>
            <person name="Ek B."/>
            <person name="Steinhauf D."/>
            <person name="Hultenby K."/>
            <person name="Bergquist J."/>
            <person name="Andersson J.O."/>
            <person name="Svard S.G."/>
        </authorList>
    </citation>
    <scope>NUCLEOTIDE SEQUENCE</scope>
    <source>
        <strain evidence="6">ATCC 50377</strain>
    </source>
</reference>
<dbReference type="PANTHER" id="PTHR11136">
    <property type="entry name" value="FOLYLPOLYGLUTAMATE SYNTHASE-RELATED"/>
    <property type="match status" value="1"/>
</dbReference>
<dbReference type="SUPFAM" id="SSF53623">
    <property type="entry name" value="MurD-like peptide ligases, catalytic domain"/>
    <property type="match status" value="1"/>
</dbReference>
<feature type="domain" description="Mur ligase central" evidence="5">
    <location>
        <begin position="36"/>
        <end position="170"/>
    </location>
</feature>
<organism evidence="6">
    <name type="scientific">Spironucleus salmonicida</name>
    <dbReference type="NCBI Taxonomy" id="348837"/>
    <lineage>
        <taxon>Eukaryota</taxon>
        <taxon>Metamonada</taxon>
        <taxon>Diplomonadida</taxon>
        <taxon>Hexamitidae</taxon>
        <taxon>Hexamitinae</taxon>
        <taxon>Spironucleus</taxon>
    </lineage>
</organism>
<sequence length="368" mass="42464">MINQDYKNLLKDITKNASNHPVLSLERPLVDNLFHITGSKGKTTTANYVHQLLPKQTPIFSSPHCFSLKERIRDYNLLSDTDFTQLFTTTDYSFFGNLTHAFINFLQRQTPKNAVIEVGIGGLMDTTFIKNISQQKIGILTSVELEHQDLLGNNLQDILFHKLAIFQNADHVIVPQNLDLLGMDRFYQIQDKIKRVKIDDDWQRSNERLARRAVFEAGIQTYNKVSQQFPGRNIQIDNFFIDCAHTVESVKKSLINLNGKKCKLIFSQTRKTRDWRSVLRQIYQILNIQEAYYLPTSSSLDYRDNLLISETSKEIGNQICQEVDMKMIQNSEIKNIQGDVVVLGSTHLACLVQWLIQGEKALDFFNRM</sequence>
<gene>
    <name evidence="6" type="ORF">SS50377_13420</name>
    <name evidence="8" type="ORF">SS50377_27606</name>
</gene>
<dbReference type="EMBL" id="KC952882">
    <property type="protein sequence ID" value="AGS57604.1"/>
    <property type="molecule type" value="Genomic_DNA"/>
</dbReference>
<comment type="similarity">
    <text evidence="1">Belongs to the folylpolyglutamate synthase family.</text>
</comment>
<evidence type="ECO:0000313" key="7">
    <source>
        <dbReference type="EMBL" id="EST46616.1"/>
    </source>
</evidence>
<dbReference type="Proteomes" id="UP000018208">
    <property type="component" value="Unassembled WGS sequence"/>
</dbReference>
<evidence type="ECO:0000313" key="6">
    <source>
        <dbReference type="EMBL" id="AGS57604.1"/>
    </source>
</evidence>
<evidence type="ECO:0000313" key="8">
    <source>
        <dbReference type="EMBL" id="KAH0571305.1"/>
    </source>
</evidence>
<dbReference type="OrthoDB" id="5212574at2759"/>
<name>S5UM00_9EUKA</name>
<evidence type="ECO:0000256" key="2">
    <source>
        <dbReference type="ARBA" id="ARBA00022598"/>
    </source>
</evidence>
<protein>
    <submittedName>
        <fullName evidence="8">Dihydrofolate synthase / Folylpolyglutamate synthase</fullName>
    </submittedName>
    <submittedName>
        <fullName evidence="6">FolC bifunctional family protein</fullName>
    </submittedName>
</protein>
<dbReference type="VEuPathDB" id="GiardiaDB:SS50377_27606"/>
<dbReference type="InterPro" id="IPR036565">
    <property type="entry name" value="Mur-like_cat_sf"/>
</dbReference>
<dbReference type="EMBL" id="KI546073">
    <property type="protein sequence ID" value="EST46616.1"/>
    <property type="molecule type" value="Genomic_DNA"/>
</dbReference>
<dbReference type="EMBL" id="AUWU02000007">
    <property type="protein sequence ID" value="KAH0571305.1"/>
    <property type="molecule type" value="Genomic_DNA"/>
</dbReference>
<keyword evidence="9" id="KW-1185">Reference proteome</keyword>
<dbReference type="Gene3D" id="3.40.1190.10">
    <property type="entry name" value="Mur-like, catalytic domain"/>
    <property type="match status" value="1"/>
</dbReference>
<dbReference type="InterPro" id="IPR013221">
    <property type="entry name" value="Mur_ligase_cen"/>
</dbReference>
<reference evidence="7 8" key="2">
    <citation type="journal article" date="2014" name="PLoS Genet.">
        <title>The Genome of Spironucleus salmonicida Highlights a Fish Pathogen Adapted to Fluctuating Environments.</title>
        <authorList>
            <person name="Xu F."/>
            <person name="Jerlstrom-Hultqvist J."/>
            <person name="Einarsson E."/>
            <person name="Astvaldsson A."/>
            <person name="Svard S.G."/>
            <person name="Andersson J.O."/>
        </authorList>
    </citation>
    <scope>NUCLEOTIDE SEQUENCE</scope>
    <source>
        <strain evidence="8">ATCC 50377</strain>
    </source>
</reference>
<dbReference type="GO" id="GO:0005739">
    <property type="term" value="C:mitochondrion"/>
    <property type="evidence" value="ECO:0007669"/>
    <property type="project" value="TreeGrafter"/>
</dbReference>
<evidence type="ECO:0000256" key="3">
    <source>
        <dbReference type="ARBA" id="ARBA00022741"/>
    </source>
</evidence>
<dbReference type="Pfam" id="PF08245">
    <property type="entry name" value="Mur_ligase_M"/>
    <property type="match status" value="1"/>
</dbReference>
<reference evidence="8" key="3">
    <citation type="submission" date="2020-12" db="EMBL/GenBank/DDBJ databases">
        <title>New Spironucleus salmonicida genome in near-complete chromosomes.</title>
        <authorList>
            <person name="Xu F."/>
            <person name="Kurt Z."/>
            <person name="Jimenez-Gonzalez A."/>
            <person name="Astvaldsson A."/>
            <person name="Andersson J.O."/>
            <person name="Svard S.G."/>
        </authorList>
    </citation>
    <scope>NUCLEOTIDE SEQUENCE</scope>
    <source>
        <strain evidence="8">ATCC 50377</strain>
    </source>
</reference>
<keyword evidence="4" id="KW-0067">ATP-binding</keyword>
<dbReference type="PANTHER" id="PTHR11136:SF0">
    <property type="entry name" value="DIHYDROFOLATE SYNTHETASE-RELATED"/>
    <property type="match status" value="1"/>
</dbReference>
<keyword evidence="2" id="KW-0436">Ligase</keyword>
<accession>S5UM00</accession>
<dbReference type="AlphaFoldDB" id="S5UM00"/>
<dbReference type="GO" id="GO:0005524">
    <property type="term" value="F:ATP binding"/>
    <property type="evidence" value="ECO:0007669"/>
    <property type="project" value="UniProtKB-KW"/>
</dbReference>
<dbReference type="GO" id="GO:0008841">
    <property type="term" value="F:dihydrofolate synthase activity"/>
    <property type="evidence" value="ECO:0007669"/>
    <property type="project" value="TreeGrafter"/>
</dbReference>
<proteinExistence type="inferred from homology"/>
<evidence type="ECO:0000259" key="5">
    <source>
        <dbReference type="Pfam" id="PF08245"/>
    </source>
</evidence>
<evidence type="ECO:0000313" key="9">
    <source>
        <dbReference type="Proteomes" id="UP000018208"/>
    </source>
</evidence>
<dbReference type="GO" id="GO:0004326">
    <property type="term" value="F:tetrahydrofolylpolyglutamate synthase activity"/>
    <property type="evidence" value="ECO:0007669"/>
    <property type="project" value="InterPro"/>
</dbReference>
<evidence type="ECO:0000256" key="1">
    <source>
        <dbReference type="ARBA" id="ARBA00008276"/>
    </source>
</evidence>
<keyword evidence="3" id="KW-0547">Nucleotide-binding</keyword>
<dbReference type="GO" id="GO:0005829">
    <property type="term" value="C:cytosol"/>
    <property type="evidence" value="ECO:0007669"/>
    <property type="project" value="TreeGrafter"/>
</dbReference>
<evidence type="ECO:0000256" key="4">
    <source>
        <dbReference type="ARBA" id="ARBA00022840"/>
    </source>
</evidence>
<dbReference type="InterPro" id="IPR001645">
    <property type="entry name" value="Folylpolyglutamate_synth"/>
</dbReference>